<evidence type="ECO:0000313" key="2">
    <source>
        <dbReference type="Proteomes" id="UP000242146"/>
    </source>
</evidence>
<gene>
    <name evidence="1" type="ORF">DM01DRAFT_1404943</name>
</gene>
<dbReference type="AlphaFoldDB" id="A0A1X2GTD3"/>
<dbReference type="Gene3D" id="3.90.75.20">
    <property type="match status" value="1"/>
</dbReference>
<name>A0A1X2GTD3_9FUNG</name>
<evidence type="ECO:0000313" key="1">
    <source>
        <dbReference type="EMBL" id="ORX60730.1"/>
    </source>
</evidence>
<comment type="caution">
    <text evidence="1">The sequence shown here is derived from an EMBL/GenBank/DDBJ whole genome shotgun (WGS) entry which is preliminary data.</text>
</comment>
<reference evidence="1 2" key="1">
    <citation type="submission" date="2016-07" db="EMBL/GenBank/DDBJ databases">
        <title>Pervasive Adenine N6-methylation of Active Genes in Fungi.</title>
        <authorList>
            <consortium name="DOE Joint Genome Institute"/>
            <person name="Mondo S.J."/>
            <person name="Dannebaum R.O."/>
            <person name="Kuo R.C."/>
            <person name="Labutti K."/>
            <person name="Haridas S."/>
            <person name="Kuo A."/>
            <person name="Salamov A."/>
            <person name="Ahrendt S.R."/>
            <person name="Lipzen A."/>
            <person name="Sullivan W."/>
            <person name="Andreopoulos W.B."/>
            <person name="Clum A."/>
            <person name="Lindquist E."/>
            <person name="Daum C."/>
            <person name="Ramamoorthy G.K."/>
            <person name="Gryganskyi A."/>
            <person name="Culley D."/>
            <person name="Magnuson J.K."/>
            <person name="James T.Y."/>
            <person name="O'Malley M.A."/>
            <person name="Stajich J.E."/>
            <person name="Spatafora J.W."/>
            <person name="Visel A."/>
            <person name="Grigoriev I.V."/>
        </authorList>
    </citation>
    <scope>NUCLEOTIDE SEQUENCE [LARGE SCALE GENOMIC DNA]</scope>
    <source>
        <strain evidence="1 2">NRRL 3301</strain>
    </source>
</reference>
<sequence>MTAPGTPFPQLGSLPQTIELWNAAVAVKHPLVHGTTQYRVHKNGTVMSSMDGPVNEVPVYTKKHPLSFVPCDFVTVVDEEGDVETCYKVPVVDIMIETFKGGMKRQYSFMYKNNNTHDHSVDNIEYKHGLECLFRTLTPPEIHVPVAMVGAPGYMISKAGSIYNGNYNPVVRALDPTGQRLVATLPVLHGIDKKVDVLVEMARTFLGYDGTPATVKTRSGVPRDATLGNVLVENVAKTDELICTMLKHKYKQEEFARLKHHVFLDADMPMEFVGKKGTVSRSNGVEIKKQSPKQPGLRNIVTVSDKHGMQFNVYVDDLVVQTFTDTFTVDGQVVHLNGNLVDDKLENLKMVHVDEMLGMEMIHDRWYVDETYKTVGLFNGRKYSYYLVTTRGVVLSLRTMKYLQAFEMNDGLKAVMILDDASKPGVKMNEPLMAYVDELVMHVYSEVPRPSNSFIVRVNGNLADNRVANLKYEDVKGFADFWFSPERTVLMFNGPGLAAKRVDSSIERAEIEELVPIAKGRGIQQMTAEVFPGDPGVAHAELMVQGEVWDDVGFYCNMVHFSDYQASFAGRVRRKSTGRVLVSQVTSAGHHQICMYDDEGYLYALDVNRVVCWTFQPEGFFPFATVKRRNMMNTSGAASNLCWAMADPDIFKDADAVGRHVLVTSTDGQTVEFCSIRMACFKMKVTYTFLSQALQQLNGSVKIRDCPVFGNPKDVVVHLQLRC</sequence>
<protein>
    <submittedName>
        <fullName evidence="1">Uncharacterized protein</fullName>
    </submittedName>
</protein>
<dbReference type="Proteomes" id="UP000242146">
    <property type="component" value="Unassembled WGS sequence"/>
</dbReference>
<accession>A0A1X2GTD3</accession>
<organism evidence="1 2">
    <name type="scientific">Hesseltinella vesiculosa</name>
    <dbReference type="NCBI Taxonomy" id="101127"/>
    <lineage>
        <taxon>Eukaryota</taxon>
        <taxon>Fungi</taxon>
        <taxon>Fungi incertae sedis</taxon>
        <taxon>Mucoromycota</taxon>
        <taxon>Mucoromycotina</taxon>
        <taxon>Mucoromycetes</taxon>
        <taxon>Mucorales</taxon>
        <taxon>Cunninghamellaceae</taxon>
        <taxon>Hesseltinella</taxon>
    </lineage>
</organism>
<proteinExistence type="predicted"/>
<keyword evidence="2" id="KW-1185">Reference proteome</keyword>
<dbReference type="EMBL" id="MCGT01000004">
    <property type="protein sequence ID" value="ORX60730.1"/>
    <property type="molecule type" value="Genomic_DNA"/>
</dbReference>